<keyword evidence="4" id="KW-0819">tRNA processing</keyword>
<dbReference type="Proteomes" id="UP000652761">
    <property type="component" value="Unassembled WGS sequence"/>
</dbReference>
<reference evidence="9" key="1">
    <citation type="submission" date="2017-07" db="EMBL/GenBank/DDBJ databases">
        <title>Taro Niue Genome Assembly and Annotation.</title>
        <authorList>
            <person name="Atibalentja N."/>
            <person name="Keating K."/>
            <person name="Fields C.J."/>
        </authorList>
    </citation>
    <scope>NUCLEOTIDE SEQUENCE</scope>
    <source>
        <strain evidence="9">Niue_2</strain>
        <tissue evidence="9">Leaf</tissue>
    </source>
</reference>
<dbReference type="SMART" id="SM01144">
    <property type="entry name" value="DTW"/>
    <property type="match status" value="1"/>
</dbReference>
<dbReference type="AlphaFoldDB" id="A0A843VKA7"/>
<dbReference type="Pfam" id="PF03942">
    <property type="entry name" value="DTW"/>
    <property type="match status" value="2"/>
</dbReference>
<gene>
    <name evidence="9" type="ORF">Taro_028187</name>
</gene>
<dbReference type="EC" id="2.5.1.25" evidence="1"/>
<dbReference type="GO" id="GO:0016432">
    <property type="term" value="F:tRNA-uridine aminocarboxypropyltransferase activity"/>
    <property type="evidence" value="ECO:0007669"/>
    <property type="project" value="UniProtKB-EC"/>
</dbReference>
<evidence type="ECO:0000256" key="6">
    <source>
        <dbReference type="ARBA" id="ARBA00048718"/>
    </source>
</evidence>
<proteinExistence type="inferred from homology"/>
<evidence type="ECO:0000256" key="3">
    <source>
        <dbReference type="ARBA" id="ARBA00022691"/>
    </source>
</evidence>
<dbReference type="GO" id="GO:0008033">
    <property type="term" value="P:tRNA processing"/>
    <property type="evidence" value="ECO:0007669"/>
    <property type="project" value="UniProtKB-KW"/>
</dbReference>
<evidence type="ECO:0000256" key="2">
    <source>
        <dbReference type="ARBA" id="ARBA00022679"/>
    </source>
</evidence>
<feature type="region of interest" description="Disordered" evidence="7">
    <location>
        <begin position="24"/>
        <end position="62"/>
    </location>
</feature>
<keyword evidence="2" id="KW-0808">Transferase</keyword>
<keyword evidence="3" id="KW-0949">S-adenosyl-L-methionine</keyword>
<dbReference type="EMBL" id="NMUH01001800">
    <property type="protein sequence ID" value="MQL95506.1"/>
    <property type="molecule type" value="Genomic_DNA"/>
</dbReference>
<comment type="catalytic activity">
    <reaction evidence="6">
        <text>a uridine in tRNA + S-adenosyl-L-methionine = a 3-[(3S)-3-amino-3-carboxypropyl]uridine in tRNA + S-methyl-5'-thioadenosine + H(+)</text>
        <dbReference type="Rhea" id="RHEA:62432"/>
        <dbReference type="Rhea" id="RHEA-COMP:13339"/>
        <dbReference type="Rhea" id="RHEA-COMP:16092"/>
        <dbReference type="ChEBI" id="CHEBI:15378"/>
        <dbReference type="ChEBI" id="CHEBI:17509"/>
        <dbReference type="ChEBI" id="CHEBI:59789"/>
        <dbReference type="ChEBI" id="CHEBI:65315"/>
        <dbReference type="ChEBI" id="CHEBI:82930"/>
        <dbReference type="EC" id="2.5.1.25"/>
    </reaction>
</comment>
<evidence type="ECO:0000256" key="1">
    <source>
        <dbReference type="ARBA" id="ARBA00012386"/>
    </source>
</evidence>
<keyword evidence="10" id="KW-1185">Reference proteome</keyword>
<organism evidence="9 10">
    <name type="scientific">Colocasia esculenta</name>
    <name type="common">Wild taro</name>
    <name type="synonym">Arum esculentum</name>
    <dbReference type="NCBI Taxonomy" id="4460"/>
    <lineage>
        <taxon>Eukaryota</taxon>
        <taxon>Viridiplantae</taxon>
        <taxon>Streptophyta</taxon>
        <taxon>Embryophyta</taxon>
        <taxon>Tracheophyta</taxon>
        <taxon>Spermatophyta</taxon>
        <taxon>Magnoliopsida</taxon>
        <taxon>Liliopsida</taxon>
        <taxon>Araceae</taxon>
        <taxon>Aroideae</taxon>
        <taxon>Colocasieae</taxon>
        <taxon>Colocasia</taxon>
    </lineage>
</organism>
<comment type="similarity">
    <text evidence="5">Belongs to the TDD superfamily. DTWD2 family.</text>
</comment>
<accession>A0A843VKA7</accession>
<name>A0A843VKA7_COLES</name>
<sequence>MRVDACRLPTRLGLPTAIRRRSLRLRGNPLSRQRSHLCHSPAGVMDAGEPPTPPLPSPSSRKRPFCTRCSKPASVCLCSRLRCPPLDNSIGVTILQHSLEGKHALNSARVASLGLRNVSIVPVTDVLCSAIYDVRPVVRGAADSTMGGGVRPSEVGLGNISNVTALRGGVPGMEFETHSIGNRGGDGGDPHCNSEKCKSWTLTAKTKNGVISKDSTSPKGSTDSAVFVEERFGGQFQRKRSELSPNDEYPGAEEENTVVTSELYRVICSSNRLWFSIERTAKPDFSWVLGRPFGKAATLNGFVVRKLQRRQRKGSLELEEVEEFKVVMPPGSALLFPGKSSIALGAVDLEVKHLIVLDGTWDKAKRMYYENPWLQFLPHLKLELKATSLYSEVRHQPAPGCFSTIESIVYAMKALGNGMEGLDNLLDVFESMVGDQRRCKDEKFSRMA</sequence>
<dbReference type="PANTHER" id="PTHR21392">
    <property type="entry name" value="TRNA-URIDINE AMINOCARBOXYPROPYLTRANSFERASE 2"/>
    <property type="match status" value="1"/>
</dbReference>
<dbReference type="InterPro" id="IPR039262">
    <property type="entry name" value="DTWD2/TAPT"/>
</dbReference>
<evidence type="ECO:0000259" key="8">
    <source>
        <dbReference type="SMART" id="SM01144"/>
    </source>
</evidence>
<protein>
    <recommendedName>
        <fullName evidence="1">tRNA-uridine aminocarboxypropyltransferase</fullName>
        <ecNumber evidence="1">2.5.1.25</ecNumber>
    </recommendedName>
</protein>
<feature type="non-terminal residue" evidence="9">
    <location>
        <position position="1"/>
    </location>
</feature>
<comment type="caution">
    <text evidence="9">The sequence shown here is derived from an EMBL/GenBank/DDBJ whole genome shotgun (WGS) entry which is preliminary data.</text>
</comment>
<dbReference type="PANTHER" id="PTHR21392:SF0">
    <property type="entry name" value="TRNA-URIDINE AMINOCARBOXYPROPYLTRANSFERASE 2"/>
    <property type="match status" value="1"/>
</dbReference>
<feature type="domain" description="DTW" evidence="8">
    <location>
        <begin position="62"/>
        <end position="441"/>
    </location>
</feature>
<evidence type="ECO:0000256" key="4">
    <source>
        <dbReference type="ARBA" id="ARBA00022694"/>
    </source>
</evidence>
<evidence type="ECO:0000256" key="5">
    <source>
        <dbReference type="ARBA" id="ARBA00034489"/>
    </source>
</evidence>
<evidence type="ECO:0000256" key="7">
    <source>
        <dbReference type="SAM" id="MobiDB-lite"/>
    </source>
</evidence>
<dbReference type="InterPro" id="IPR005636">
    <property type="entry name" value="DTW"/>
</dbReference>
<evidence type="ECO:0000313" key="10">
    <source>
        <dbReference type="Proteomes" id="UP000652761"/>
    </source>
</evidence>
<dbReference type="OrthoDB" id="408541at2759"/>
<evidence type="ECO:0000313" key="9">
    <source>
        <dbReference type="EMBL" id="MQL95506.1"/>
    </source>
</evidence>